<keyword evidence="6" id="KW-0520">NAD</keyword>
<evidence type="ECO:0000256" key="2">
    <source>
        <dbReference type="ARBA" id="ARBA00012381"/>
    </source>
</evidence>
<dbReference type="EC" id="3.6.1.22" evidence="2"/>
<dbReference type="InterPro" id="IPR049734">
    <property type="entry name" value="NudC-like_C"/>
</dbReference>
<dbReference type="InterPro" id="IPR015376">
    <property type="entry name" value="Znr_NADH_PPase"/>
</dbReference>
<accession>U7D5U2</accession>
<dbReference type="Pfam" id="PF09296">
    <property type="entry name" value="NUDIX-like"/>
    <property type="match status" value="1"/>
</dbReference>
<dbReference type="AlphaFoldDB" id="U7D5U2"/>
<dbReference type="Gene3D" id="3.90.79.20">
    <property type="match status" value="1"/>
</dbReference>
<reference evidence="8 9" key="1">
    <citation type="journal article" date="2013" name="Environ. Microbiol.">
        <title>Genome analysis of Chitinivibrio alkaliphilus gen. nov., sp. nov., a novel extremely haloalkaliphilic anaerobic chitinolytic bacterium from the candidate phylum Termite Group 3.</title>
        <authorList>
            <person name="Sorokin D.Y."/>
            <person name="Gumerov V.M."/>
            <person name="Rakitin A.L."/>
            <person name="Beletsky A.V."/>
            <person name="Damste J.S."/>
            <person name="Muyzer G."/>
            <person name="Mardanov A.V."/>
            <person name="Ravin N.V."/>
        </authorList>
    </citation>
    <scope>NUCLEOTIDE SEQUENCE [LARGE SCALE GENOMIC DNA]</scope>
    <source>
        <strain evidence="8 9">ACht1</strain>
    </source>
</reference>
<dbReference type="InterPro" id="IPR020084">
    <property type="entry name" value="NUDIX_hydrolase_CS"/>
</dbReference>
<evidence type="ECO:0000256" key="4">
    <source>
        <dbReference type="ARBA" id="ARBA00022801"/>
    </source>
</evidence>
<feature type="domain" description="Nudix hydrolase" evidence="7">
    <location>
        <begin position="130"/>
        <end position="257"/>
    </location>
</feature>
<keyword evidence="9" id="KW-1185">Reference proteome</keyword>
<dbReference type="InterPro" id="IPR015375">
    <property type="entry name" value="NADH_PPase-like_N"/>
</dbReference>
<dbReference type="PROSITE" id="PS00893">
    <property type="entry name" value="NUDIX_BOX"/>
    <property type="match status" value="1"/>
</dbReference>
<evidence type="ECO:0000313" key="8">
    <source>
        <dbReference type="EMBL" id="ERP31864.1"/>
    </source>
</evidence>
<protein>
    <recommendedName>
        <fullName evidence="2">NAD(+) diphosphatase</fullName>
        <ecNumber evidence="2">3.6.1.22</ecNumber>
    </recommendedName>
</protein>
<name>U7D5U2_9BACT</name>
<dbReference type="Pfam" id="PF00293">
    <property type="entry name" value="NUDIX"/>
    <property type="match status" value="1"/>
</dbReference>
<dbReference type="SUPFAM" id="SSF55811">
    <property type="entry name" value="Nudix"/>
    <property type="match status" value="1"/>
</dbReference>
<dbReference type="InterPro" id="IPR015797">
    <property type="entry name" value="NUDIX_hydrolase-like_dom_sf"/>
</dbReference>
<sequence length="273" mass="30983">MSSHESPPTTWYLFHENTLFLTEEGTLPTTRDARPPIPVVLHEPVVWSQEQQRCGEIASSLSIPSGWTPISLRAVYSQFSHREAALAGRAFQIKEWAVQHQFCGQCGAPTNRSRTEYAALCSHCNRRYYPRISPAIIVAISREDTILLAHNARFPQNRYSLIAGFMEPGETPELTIRREVHEEVGITIDSICYVASQSHPFPDSLMLGFTARYAGGTIRPDGREILHADWFDREDLATVDLPSRRALSRALIEWVMYRDVAALSPFQQKNRPF</sequence>
<dbReference type="Pfam" id="PF09297">
    <property type="entry name" value="Zn_ribbon_NUD"/>
    <property type="match status" value="1"/>
</dbReference>
<dbReference type="Proteomes" id="UP000017148">
    <property type="component" value="Unassembled WGS sequence"/>
</dbReference>
<dbReference type="CDD" id="cd03429">
    <property type="entry name" value="NUDIX_NADH_pyrophosphatase_Nudt13"/>
    <property type="match status" value="1"/>
</dbReference>
<evidence type="ECO:0000256" key="5">
    <source>
        <dbReference type="ARBA" id="ARBA00022842"/>
    </source>
</evidence>
<dbReference type="PANTHER" id="PTHR11383:SF3">
    <property type="entry name" value="NAD(P)H PYROPHOSPHATASE NUDT13, MITOCHONDRIAL"/>
    <property type="match status" value="1"/>
</dbReference>
<dbReference type="InterPro" id="IPR000086">
    <property type="entry name" value="NUDIX_hydrolase_dom"/>
</dbReference>
<dbReference type="eggNOG" id="COG2816">
    <property type="taxonomic scope" value="Bacteria"/>
</dbReference>
<evidence type="ECO:0000256" key="6">
    <source>
        <dbReference type="ARBA" id="ARBA00023027"/>
    </source>
</evidence>
<dbReference type="STRING" id="1313304.CALK_1078"/>
<keyword evidence="4 8" id="KW-0378">Hydrolase</keyword>
<evidence type="ECO:0000313" key="9">
    <source>
        <dbReference type="Proteomes" id="UP000017148"/>
    </source>
</evidence>
<dbReference type="Gene3D" id="3.90.79.10">
    <property type="entry name" value="Nucleoside Triphosphate Pyrophosphohydrolase"/>
    <property type="match status" value="1"/>
</dbReference>
<comment type="caution">
    <text evidence="8">The sequence shown here is derived from an EMBL/GenBank/DDBJ whole genome shotgun (WGS) entry which is preliminary data.</text>
</comment>
<organism evidence="8 9">
    <name type="scientific">Chitinivibrio alkaliphilus ACht1</name>
    <dbReference type="NCBI Taxonomy" id="1313304"/>
    <lineage>
        <taxon>Bacteria</taxon>
        <taxon>Pseudomonadati</taxon>
        <taxon>Fibrobacterota</taxon>
        <taxon>Chitinivibrionia</taxon>
        <taxon>Chitinivibrionales</taxon>
        <taxon>Chitinivibrionaceae</taxon>
        <taxon>Chitinivibrio</taxon>
    </lineage>
</organism>
<dbReference type="GO" id="GO:0046872">
    <property type="term" value="F:metal ion binding"/>
    <property type="evidence" value="ECO:0007669"/>
    <property type="project" value="UniProtKB-KW"/>
</dbReference>
<dbReference type="PROSITE" id="PS51462">
    <property type="entry name" value="NUDIX"/>
    <property type="match status" value="1"/>
</dbReference>
<dbReference type="NCBIfam" id="NF001299">
    <property type="entry name" value="PRK00241.1"/>
    <property type="match status" value="1"/>
</dbReference>
<dbReference type="EMBL" id="ASJR01000008">
    <property type="protein sequence ID" value="ERP31864.1"/>
    <property type="molecule type" value="Genomic_DNA"/>
</dbReference>
<keyword evidence="3" id="KW-0479">Metal-binding</keyword>
<dbReference type="RefSeq" id="WP_022636565.1">
    <property type="nucleotide sequence ID" value="NZ_ASJR01000008.1"/>
</dbReference>
<dbReference type="PANTHER" id="PTHR11383">
    <property type="entry name" value="NUCLEOSIDE DIPHOSPHATE-LINKED MOIETY X MOTIF 13"/>
    <property type="match status" value="1"/>
</dbReference>
<evidence type="ECO:0000259" key="7">
    <source>
        <dbReference type="PROSITE" id="PS51462"/>
    </source>
</evidence>
<comment type="cofactor">
    <cofactor evidence="1">
        <name>Mg(2+)</name>
        <dbReference type="ChEBI" id="CHEBI:18420"/>
    </cofactor>
</comment>
<evidence type="ECO:0000256" key="3">
    <source>
        <dbReference type="ARBA" id="ARBA00022723"/>
    </source>
</evidence>
<dbReference type="PATRIC" id="fig|1313304.3.peg.1031"/>
<gene>
    <name evidence="8" type="ORF">CALK_1078</name>
</gene>
<proteinExistence type="predicted"/>
<dbReference type="OrthoDB" id="9787476at2"/>
<evidence type="ECO:0000256" key="1">
    <source>
        <dbReference type="ARBA" id="ARBA00001946"/>
    </source>
</evidence>
<dbReference type="GO" id="GO:0016787">
    <property type="term" value="F:hydrolase activity"/>
    <property type="evidence" value="ECO:0007669"/>
    <property type="project" value="UniProtKB-KW"/>
</dbReference>
<keyword evidence="5" id="KW-0460">Magnesium</keyword>